<comment type="caution">
    <text evidence="1">The sequence shown here is derived from an EMBL/GenBank/DDBJ whole genome shotgun (WGS) entry which is preliminary data.</text>
</comment>
<name>A0ACC3B577_9EURO</name>
<reference evidence="1 2" key="1">
    <citation type="journal article" date="2023" name="ACS Omega">
        <title>Identification of the Neoaspergillic Acid Biosynthesis Gene Cluster by Establishing an In Vitro CRISPR-Ribonucleoprotein Genetic System in Aspergillus melleus.</title>
        <authorList>
            <person name="Yuan B."/>
            <person name="Grau M.F."/>
            <person name="Murata R.M."/>
            <person name="Torok T."/>
            <person name="Venkateswaran K."/>
            <person name="Stajich J.E."/>
            <person name="Wang C.C.C."/>
        </authorList>
    </citation>
    <scope>NUCLEOTIDE SEQUENCE [LARGE SCALE GENOMIC DNA]</scope>
    <source>
        <strain evidence="1 2">IMV 1140</strain>
    </source>
</reference>
<accession>A0ACC3B577</accession>
<dbReference type="EMBL" id="JAOPJF010000024">
    <property type="protein sequence ID" value="KAK1145387.1"/>
    <property type="molecule type" value="Genomic_DNA"/>
</dbReference>
<proteinExistence type="predicted"/>
<dbReference type="Proteomes" id="UP001177260">
    <property type="component" value="Unassembled WGS sequence"/>
</dbReference>
<gene>
    <name evidence="1" type="ORF">N8T08_004262</name>
</gene>
<sequence length="361" mass="39648">MSLLTAARCAHFPCSSRRAFSVYHRLRSASTSTPDASSIAASFLSRFQSLGPQSRTQILDANQLQLLSLTLNRPSLFPASPPLSNTSPTVSVPQNTPVPPGYHLVYFTPAFLENELGPDGTDVSYNPSAPFTRRMWAGGEVHWPRGADGNTNPLRVGQEVRETTKVLSAEPKVVRKTGEEMIVVGVEKEFRNEYGVALLDRRNWVFRKALTAPLASTSSASALEVSSKPAFSATTASGNTHTRTLRQTAVTLFRFSALTFNPHKIHYSTPWARDVEGHKDIVVHGPLNLISILDLWRDTRSSTSSADGDLVLPEKIAYRATSPLYAEEEYRVVLDEEQGDGVARVRILRPDGEVAMKAEIS</sequence>
<evidence type="ECO:0000313" key="2">
    <source>
        <dbReference type="Proteomes" id="UP001177260"/>
    </source>
</evidence>
<protein>
    <submittedName>
        <fullName evidence="1">Uncharacterized protein</fullName>
    </submittedName>
</protein>
<evidence type="ECO:0000313" key="1">
    <source>
        <dbReference type="EMBL" id="KAK1145387.1"/>
    </source>
</evidence>
<keyword evidence="2" id="KW-1185">Reference proteome</keyword>
<organism evidence="1 2">
    <name type="scientific">Aspergillus melleus</name>
    <dbReference type="NCBI Taxonomy" id="138277"/>
    <lineage>
        <taxon>Eukaryota</taxon>
        <taxon>Fungi</taxon>
        <taxon>Dikarya</taxon>
        <taxon>Ascomycota</taxon>
        <taxon>Pezizomycotina</taxon>
        <taxon>Eurotiomycetes</taxon>
        <taxon>Eurotiomycetidae</taxon>
        <taxon>Eurotiales</taxon>
        <taxon>Aspergillaceae</taxon>
        <taxon>Aspergillus</taxon>
        <taxon>Aspergillus subgen. Circumdati</taxon>
    </lineage>
</organism>